<evidence type="ECO:0000256" key="3">
    <source>
        <dbReference type="ARBA" id="ARBA00022840"/>
    </source>
</evidence>
<organism evidence="5 6">
    <name type="scientific">Sphaerisporangium melleum</name>
    <dbReference type="NCBI Taxonomy" id="321316"/>
    <lineage>
        <taxon>Bacteria</taxon>
        <taxon>Bacillati</taxon>
        <taxon>Actinomycetota</taxon>
        <taxon>Actinomycetes</taxon>
        <taxon>Streptosporangiales</taxon>
        <taxon>Streptosporangiaceae</taxon>
        <taxon>Sphaerisporangium</taxon>
    </lineage>
</organism>
<keyword evidence="3" id="KW-0067">ATP-binding</keyword>
<reference evidence="5" key="2">
    <citation type="submission" date="2020-09" db="EMBL/GenBank/DDBJ databases">
        <authorList>
            <person name="Sun Q."/>
            <person name="Ohkuma M."/>
        </authorList>
    </citation>
    <scope>NUCLEOTIDE SEQUENCE</scope>
    <source>
        <strain evidence="5">JCM 13064</strain>
    </source>
</reference>
<dbReference type="GO" id="GO:0006418">
    <property type="term" value="P:tRNA aminoacylation for protein translation"/>
    <property type="evidence" value="ECO:0007669"/>
    <property type="project" value="InterPro"/>
</dbReference>
<dbReference type="EMBL" id="BMNT01000010">
    <property type="protein sequence ID" value="GGK78918.1"/>
    <property type="molecule type" value="Genomic_DNA"/>
</dbReference>
<evidence type="ECO:0000313" key="5">
    <source>
        <dbReference type="EMBL" id="GGK78918.1"/>
    </source>
</evidence>
<dbReference type="SUPFAM" id="SSF53448">
    <property type="entry name" value="Nucleotide-diphospho-sugar transferases"/>
    <property type="match status" value="1"/>
</dbReference>
<evidence type="ECO:0000256" key="4">
    <source>
        <dbReference type="SAM" id="MobiDB-lite"/>
    </source>
</evidence>
<dbReference type="InterPro" id="IPR029044">
    <property type="entry name" value="Nucleotide-diphossugar_trans"/>
</dbReference>
<proteinExistence type="predicted"/>
<comment type="caution">
    <text evidence="5">The sequence shown here is derived from an EMBL/GenBank/DDBJ whole genome shotgun (WGS) entry which is preliminary data.</text>
</comment>
<name>A0A917R036_9ACTN</name>
<dbReference type="SUPFAM" id="SSF47323">
    <property type="entry name" value="Anticodon-binding domain of a subclass of class I aminoacyl-tRNA synthetases"/>
    <property type="match status" value="1"/>
</dbReference>
<dbReference type="Gene3D" id="1.20.120.1910">
    <property type="entry name" value="Cysteine-tRNA ligase, C-terminal anti-codon recognition domain"/>
    <property type="match status" value="1"/>
</dbReference>
<reference evidence="5" key="1">
    <citation type="journal article" date="2014" name="Int. J. Syst. Evol. Microbiol.">
        <title>Complete genome sequence of Corynebacterium casei LMG S-19264T (=DSM 44701T), isolated from a smear-ripened cheese.</title>
        <authorList>
            <consortium name="US DOE Joint Genome Institute (JGI-PGF)"/>
            <person name="Walter F."/>
            <person name="Albersmeier A."/>
            <person name="Kalinowski J."/>
            <person name="Ruckert C."/>
        </authorList>
    </citation>
    <scope>NUCLEOTIDE SEQUENCE</scope>
    <source>
        <strain evidence="5">JCM 13064</strain>
    </source>
</reference>
<feature type="compositionally biased region" description="Gly residues" evidence="4">
    <location>
        <begin position="80"/>
        <end position="89"/>
    </location>
</feature>
<evidence type="ECO:0000313" key="6">
    <source>
        <dbReference type="Proteomes" id="UP000645217"/>
    </source>
</evidence>
<dbReference type="InterPro" id="IPR009080">
    <property type="entry name" value="tRNAsynth_Ia_anticodon-bd"/>
</dbReference>
<keyword evidence="6" id="KW-1185">Reference proteome</keyword>
<dbReference type="AlphaFoldDB" id="A0A917R036"/>
<keyword evidence="2" id="KW-0547">Nucleotide-binding</keyword>
<dbReference type="CDD" id="cd00761">
    <property type="entry name" value="Glyco_tranf_GTA_type"/>
    <property type="match status" value="1"/>
</dbReference>
<dbReference type="GO" id="GO:0004812">
    <property type="term" value="F:aminoacyl-tRNA ligase activity"/>
    <property type="evidence" value="ECO:0007669"/>
    <property type="project" value="InterPro"/>
</dbReference>
<evidence type="ECO:0000256" key="2">
    <source>
        <dbReference type="ARBA" id="ARBA00022741"/>
    </source>
</evidence>
<keyword evidence="1" id="KW-0436">Ligase</keyword>
<dbReference type="Gene3D" id="3.90.550.10">
    <property type="entry name" value="Spore Coat Polysaccharide Biosynthesis Protein SpsA, Chain A"/>
    <property type="match status" value="1"/>
</dbReference>
<protein>
    <submittedName>
        <fullName evidence="5">Uncharacterized protein</fullName>
    </submittedName>
</protein>
<evidence type="ECO:0000256" key="1">
    <source>
        <dbReference type="ARBA" id="ARBA00022598"/>
    </source>
</evidence>
<feature type="region of interest" description="Disordered" evidence="4">
    <location>
        <begin position="1"/>
        <end position="26"/>
    </location>
</feature>
<gene>
    <name evidence="5" type="ORF">GCM10007964_21960</name>
</gene>
<feature type="region of interest" description="Disordered" evidence="4">
    <location>
        <begin position="76"/>
        <end position="129"/>
    </location>
</feature>
<sequence>MLPPQVGSGASVTEPPNHVTGLAERRAKAREARDYAAADKLRQEIEDEGWLIRDVAEGFALTVRPPFTIWPTVASIPVPGGAGDTGSGRPGRERAAEAVEERHSPAREQAAGGAARTPNVADGTEGEPGTENVVASQVLWDAALATSRLQEAISAAPAAGEHAEVPSGQVSVGLLVDGGPADVRKCVDALIAHTTAKILVLDLGDVEGAGSVLHELAERHPERIEAWHVAETPHWRGGPAGWGAARNKLLALDSADVHVVMETSTILDGDAITPLVAAIEGDVVAAGWKGVDPDEGGRDWHEAGPGQVRGLLGYLFAVRRDAALEAGGFPDKARYYRNGDLEFSLALPGTLVVPHERLPVHQERHRGYHDVDPDYRDRESRRTYDRVLNLLRSHPAS</sequence>
<dbReference type="GO" id="GO:0005524">
    <property type="term" value="F:ATP binding"/>
    <property type="evidence" value="ECO:0007669"/>
    <property type="project" value="UniProtKB-KW"/>
</dbReference>
<accession>A0A917R036</accession>
<feature type="compositionally biased region" description="Basic and acidic residues" evidence="4">
    <location>
        <begin position="90"/>
        <end position="106"/>
    </location>
</feature>
<dbReference type="Proteomes" id="UP000645217">
    <property type="component" value="Unassembled WGS sequence"/>
</dbReference>